<evidence type="ECO:0000256" key="3">
    <source>
        <dbReference type="ARBA" id="ARBA00022692"/>
    </source>
</evidence>
<feature type="transmembrane region" description="Helical" evidence="6">
    <location>
        <begin position="239"/>
        <end position="261"/>
    </location>
</feature>
<dbReference type="Proteomes" id="UP000721844">
    <property type="component" value="Unassembled WGS sequence"/>
</dbReference>
<evidence type="ECO:0000256" key="5">
    <source>
        <dbReference type="ARBA" id="ARBA00023136"/>
    </source>
</evidence>
<feature type="transmembrane region" description="Helical" evidence="6">
    <location>
        <begin position="213"/>
        <end position="232"/>
    </location>
</feature>
<dbReference type="InterPro" id="IPR036259">
    <property type="entry name" value="MFS_trans_sf"/>
</dbReference>
<accession>A0A963Z0N1</accession>
<feature type="transmembrane region" description="Helical" evidence="6">
    <location>
        <begin position="336"/>
        <end position="355"/>
    </location>
</feature>
<dbReference type="GO" id="GO:0022857">
    <property type="term" value="F:transmembrane transporter activity"/>
    <property type="evidence" value="ECO:0007669"/>
    <property type="project" value="InterPro"/>
</dbReference>
<evidence type="ECO:0000256" key="6">
    <source>
        <dbReference type="SAM" id="Phobius"/>
    </source>
</evidence>
<keyword evidence="9" id="KW-1185">Reference proteome</keyword>
<dbReference type="Gene3D" id="1.20.1250.20">
    <property type="entry name" value="MFS general substrate transporter like domains"/>
    <property type="match status" value="2"/>
</dbReference>
<feature type="transmembrane region" description="Helical" evidence="6">
    <location>
        <begin position="308"/>
        <end position="330"/>
    </location>
</feature>
<dbReference type="SUPFAM" id="SSF103473">
    <property type="entry name" value="MFS general substrate transporter"/>
    <property type="match status" value="1"/>
</dbReference>
<feature type="transmembrane region" description="Helical" evidence="6">
    <location>
        <begin position="105"/>
        <end position="124"/>
    </location>
</feature>
<dbReference type="EMBL" id="JAESVA010000002">
    <property type="protein sequence ID" value="MCB8879665.1"/>
    <property type="molecule type" value="Genomic_DNA"/>
</dbReference>
<feature type="transmembrane region" description="Helical" evidence="6">
    <location>
        <begin position="75"/>
        <end position="98"/>
    </location>
</feature>
<organism evidence="8 9">
    <name type="scientific">Acidisoma cellulosilyticum</name>
    <dbReference type="NCBI Taxonomy" id="2802395"/>
    <lineage>
        <taxon>Bacteria</taxon>
        <taxon>Pseudomonadati</taxon>
        <taxon>Pseudomonadota</taxon>
        <taxon>Alphaproteobacteria</taxon>
        <taxon>Acetobacterales</taxon>
        <taxon>Acidocellaceae</taxon>
        <taxon>Acidisoma</taxon>
    </lineage>
</organism>
<dbReference type="InterPro" id="IPR020846">
    <property type="entry name" value="MFS_dom"/>
</dbReference>
<dbReference type="InterPro" id="IPR011701">
    <property type="entry name" value="MFS"/>
</dbReference>
<dbReference type="InterPro" id="IPR050189">
    <property type="entry name" value="MFS_Efflux_Transporters"/>
</dbReference>
<feature type="domain" description="Major facilitator superfamily (MFS) profile" evidence="7">
    <location>
        <begin position="1"/>
        <end position="360"/>
    </location>
</feature>
<sequence length="384" mass="40373">MGLLPEIGRSLGVSIPQAGQLVSGYALSVTIGSPIMAILMSRFPRRQSLLTLMVIFVFGNCLCALAGSYDTLMAARIFTALAHGAFFGIGAIVAAEVVPKHQRALAISLMFSGLTLANVLGVPLGTLLGQAYGWRMTFWAVCVIGVFAFAALFIWVPAVRQGRRMKLKRELLAIVHPQVQLAMATSTLCSAALFSVFTYITPLLEKVTGVSPHGVSIALLLFGVGITLGNLAGGRAADWRLMTAIIAMLCALILVQALFTWTSVSPVPAVITMMIWGALAFGVCSPLQMRVVDQARAAPSLASTLNQSAFNLGNAIGALLGGLTVSAGISYSALPWLGSGLSAAALCTILTAIWLERRTQRRRQDRRALMRGAGAAAAAGVSDI</sequence>
<dbReference type="AlphaFoldDB" id="A0A963Z0N1"/>
<dbReference type="Pfam" id="PF07690">
    <property type="entry name" value="MFS_1"/>
    <property type="match status" value="1"/>
</dbReference>
<comment type="subcellular location">
    <subcellularLocation>
        <location evidence="1">Cell membrane</location>
        <topology evidence="1">Multi-pass membrane protein</topology>
    </subcellularLocation>
</comment>
<feature type="transmembrane region" description="Helical" evidence="6">
    <location>
        <begin position="179"/>
        <end position="201"/>
    </location>
</feature>
<keyword evidence="3 6" id="KW-0812">Transmembrane</keyword>
<keyword evidence="5 6" id="KW-0472">Membrane</keyword>
<evidence type="ECO:0000259" key="7">
    <source>
        <dbReference type="PROSITE" id="PS50850"/>
    </source>
</evidence>
<dbReference type="PROSITE" id="PS50850">
    <property type="entry name" value="MFS"/>
    <property type="match status" value="1"/>
</dbReference>
<evidence type="ECO:0000256" key="1">
    <source>
        <dbReference type="ARBA" id="ARBA00004651"/>
    </source>
</evidence>
<dbReference type="PANTHER" id="PTHR43124">
    <property type="entry name" value="PURINE EFFLUX PUMP PBUE"/>
    <property type="match status" value="1"/>
</dbReference>
<dbReference type="GO" id="GO:0005886">
    <property type="term" value="C:plasma membrane"/>
    <property type="evidence" value="ECO:0007669"/>
    <property type="project" value="UniProtKB-SubCell"/>
</dbReference>
<protein>
    <submittedName>
        <fullName evidence="8">MFS transporter</fullName>
    </submittedName>
</protein>
<feature type="transmembrane region" description="Helical" evidence="6">
    <location>
        <begin position="267"/>
        <end position="287"/>
    </location>
</feature>
<feature type="transmembrane region" description="Helical" evidence="6">
    <location>
        <begin position="49"/>
        <end position="69"/>
    </location>
</feature>
<evidence type="ECO:0000256" key="2">
    <source>
        <dbReference type="ARBA" id="ARBA00022475"/>
    </source>
</evidence>
<evidence type="ECO:0000256" key="4">
    <source>
        <dbReference type="ARBA" id="ARBA00022989"/>
    </source>
</evidence>
<name>A0A963Z0N1_9PROT</name>
<reference evidence="8 9" key="1">
    <citation type="journal article" date="2021" name="Microorganisms">
        <title>Acidisoma silvae sp. nov. and Acidisomacellulosilytica sp. nov., Two Acidophilic Bacteria Isolated from Decaying Wood, Hydrolyzing Cellulose and Producing Poly-3-hydroxybutyrate.</title>
        <authorList>
            <person name="Mieszkin S."/>
            <person name="Pouder E."/>
            <person name="Uroz S."/>
            <person name="Simon-Colin C."/>
            <person name="Alain K."/>
        </authorList>
    </citation>
    <scope>NUCLEOTIDE SEQUENCE [LARGE SCALE GENOMIC DNA]</scope>
    <source>
        <strain evidence="8 9">HW T5.17</strain>
    </source>
</reference>
<keyword evidence="4 6" id="KW-1133">Transmembrane helix</keyword>
<dbReference type="CDD" id="cd17324">
    <property type="entry name" value="MFS_NepI_like"/>
    <property type="match status" value="1"/>
</dbReference>
<feature type="transmembrane region" description="Helical" evidence="6">
    <location>
        <begin position="20"/>
        <end position="40"/>
    </location>
</feature>
<evidence type="ECO:0000313" key="9">
    <source>
        <dbReference type="Proteomes" id="UP000721844"/>
    </source>
</evidence>
<evidence type="ECO:0000313" key="8">
    <source>
        <dbReference type="EMBL" id="MCB8879665.1"/>
    </source>
</evidence>
<dbReference type="PANTHER" id="PTHR43124:SF8">
    <property type="entry name" value="INNER MEMBRANE TRANSPORT PROTEIN YDHP"/>
    <property type="match status" value="1"/>
</dbReference>
<comment type="caution">
    <text evidence="8">The sequence shown here is derived from an EMBL/GenBank/DDBJ whole genome shotgun (WGS) entry which is preliminary data.</text>
</comment>
<gene>
    <name evidence="8" type="ORF">ACELLULO517_05425</name>
</gene>
<keyword evidence="2" id="KW-1003">Cell membrane</keyword>
<proteinExistence type="predicted"/>
<feature type="transmembrane region" description="Helical" evidence="6">
    <location>
        <begin position="136"/>
        <end position="158"/>
    </location>
</feature>